<sequence>MVRSGTMKEALVRKGTKVNIVDSPIPQLPSPDHVLIRIVVSGSNPKDWKLPDIVPSEKGTNEGDDIAGIVEEVGDNVYEFKPGDRVAAFHEMRTPAGSYAEYGVAWAHTTFHIQKETSFEEAAALPLAAMTAAVGLYLRLKLPQPWSPEVPSQPEIPLIIYGASSSVGIYALQFALRSNIHPILCVAGNAKDYVEGFIDKSKGDVVIDYREGDDAVVEKLKQALKGKPPVRHVLDAVSHGSSITNIARVFAEQQDAQQSGKAKGHATFVLSGEKEGLPEGVDQSITMVGTVHKDSRDFGFVYFRYIARGLREGWFKSQRTEVVPGGLAGIEGALQNLKAGKASATKYVFRIWETEGARNGLTAV</sequence>
<dbReference type="InterPro" id="IPR020843">
    <property type="entry name" value="ER"/>
</dbReference>
<dbReference type="Proteomes" id="UP001301958">
    <property type="component" value="Unassembled WGS sequence"/>
</dbReference>
<dbReference type="InterPro" id="IPR011032">
    <property type="entry name" value="GroES-like_sf"/>
</dbReference>
<dbReference type="EMBL" id="MU865333">
    <property type="protein sequence ID" value="KAK4227292.1"/>
    <property type="molecule type" value="Genomic_DNA"/>
</dbReference>
<protein>
    <submittedName>
        <fullName evidence="4">Alcohol dehydrogenase</fullName>
    </submittedName>
</protein>
<evidence type="ECO:0000256" key="2">
    <source>
        <dbReference type="ARBA" id="ARBA00023002"/>
    </source>
</evidence>
<dbReference type="PANTHER" id="PTHR45348">
    <property type="entry name" value="HYPOTHETICAL OXIDOREDUCTASE (EUROFUNG)"/>
    <property type="match status" value="1"/>
</dbReference>
<evidence type="ECO:0000313" key="4">
    <source>
        <dbReference type="EMBL" id="KAK4227292.1"/>
    </source>
</evidence>
<dbReference type="Gene3D" id="3.40.50.720">
    <property type="entry name" value="NAD(P)-binding Rossmann-like Domain"/>
    <property type="match status" value="1"/>
</dbReference>
<keyword evidence="2" id="KW-0560">Oxidoreductase</keyword>
<dbReference type="SMART" id="SM00829">
    <property type="entry name" value="PKS_ER"/>
    <property type="match status" value="1"/>
</dbReference>
<dbReference type="InterPro" id="IPR036291">
    <property type="entry name" value="NAD(P)-bd_dom_sf"/>
</dbReference>
<evidence type="ECO:0000256" key="1">
    <source>
        <dbReference type="ARBA" id="ARBA00008072"/>
    </source>
</evidence>
<comment type="similarity">
    <text evidence="1">Belongs to the zinc-containing alcohol dehydrogenase family.</text>
</comment>
<evidence type="ECO:0000313" key="5">
    <source>
        <dbReference type="Proteomes" id="UP001301958"/>
    </source>
</evidence>
<organism evidence="4 5">
    <name type="scientific">Podospora fimiseda</name>
    <dbReference type="NCBI Taxonomy" id="252190"/>
    <lineage>
        <taxon>Eukaryota</taxon>
        <taxon>Fungi</taxon>
        <taxon>Dikarya</taxon>
        <taxon>Ascomycota</taxon>
        <taxon>Pezizomycotina</taxon>
        <taxon>Sordariomycetes</taxon>
        <taxon>Sordariomycetidae</taxon>
        <taxon>Sordariales</taxon>
        <taxon>Podosporaceae</taxon>
        <taxon>Podospora</taxon>
    </lineage>
</organism>
<dbReference type="Pfam" id="PF08240">
    <property type="entry name" value="ADH_N"/>
    <property type="match status" value="1"/>
</dbReference>
<proteinExistence type="inferred from homology"/>
<comment type="caution">
    <text evidence="4">The sequence shown here is derived from an EMBL/GenBank/DDBJ whole genome shotgun (WGS) entry which is preliminary data.</text>
</comment>
<dbReference type="GO" id="GO:0016651">
    <property type="term" value="F:oxidoreductase activity, acting on NAD(P)H"/>
    <property type="evidence" value="ECO:0007669"/>
    <property type="project" value="InterPro"/>
</dbReference>
<dbReference type="PANTHER" id="PTHR45348:SF5">
    <property type="entry name" value="OXIDOREDUCTASE, PUTATIVE (AFU_ORTHOLOGUE AFUA_8G01420)-RELATED"/>
    <property type="match status" value="1"/>
</dbReference>
<dbReference type="CDD" id="cd08249">
    <property type="entry name" value="enoyl_reductase_like"/>
    <property type="match status" value="1"/>
</dbReference>
<name>A0AAN7BPW0_9PEZI</name>
<dbReference type="InterPro" id="IPR013154">
    <property type="entry name" value="ADH-like_N"/>
</dbReference>
<feature type="domain" description="Enoyl reductase (ER)" evidence="3">
    <location>
        <begin position="15"/>
        <end position="270"/>
    </location>
</feature>
<dbReference type="InterPro" id="IPR047122">
    <property type="entry name" value="Trans-enoyl_RdTase-like"/>
</dbReference>
<reference evidence="4" key="1">
    <citation type="journal article" date="2023" name="Mol. Phylogenet. Evol.">
        <title>Genome-scale phylogeny and comparative genomics of the fungal order Sordariales.</title>
        <authorList>
            <person name="Hensen N."/>
            <person name="Bonometti L."/>
            <person name="Westerberg I."/>
            <person name="Brannstrom I.O."/>
            <person name="Guillou S."/>
            <person name="Cros-Aarteil S."/>
            <person name="Calhoun S."/>
            <person name="Haridas S."/>
            <person name="Kuo A."/>
            <person name="Mondo S."/>
            <person name="Pangilinan J."/>
            <person name="Riley R."/>
            <person name="LaButti K."/>
            <person name="Andreopoulos B."/>
            <person name="Lipzen A."/>
            <person name="Chen C."/>
            <person name="Yan M."/>
            <person name="Daum C."/>
            <person name="Ng V."/>
            <person name="Clum A."/>
            <person name="Steindorff A."/>
            <person name="Ohm R.A."/>
            <person name="Martin F."/>
            <person name="Silar P."/>
            <person name="Natvig D.O."/>
            <person name="Lalanne C."/>
            <person name="Gautier V."/>
            <person name="Ament-Velasquez S.L."/>
            <person name="Kruys A."/>
            <person name="Hutchinson M.I."/>
            <person name="Powell A.J."/>
            <person name="Barry K."/>
            <person name="Miller A.N."/>
            <person name="Grigoriev I.V."/>
            <person name="Debuchy R."/>
            <person name="Gladieux P."/>
            <person name="Hiltunen Thoren M."/>
            <person name="Johannesson H."/>
        </authorList>
    </citation>
    <scope>NUCLEOTIDE SEQUENCE</scope>
    <source>
        <strain evidence="4">CBS 990.96</strain>
    </source>
</reference>
<dbReference type="SUPFAM" id="SSF50129">
    <property type="entry name" value="GroES-like"/>
    <property type="match status" value="1"/>
</dbReference>
<reference evidence="4" key="2">
    <citation type="submission" date="2023-05" db="EMBL/GenBank/DDBJ databases">
        <authorList>
            <consortium name="Lawrence Berkeley National Laboratory"/>
            <person name="Steindorff A."/>
            <person name="Hensen N."/>
            <person name="Bonometti L."/>
            <person name="Westerberg I."/>
            <person name="Brannstrom I.O."/>
            <person name="Guillou S."/>
            <person name="Cros-Aarteil S."/>
            <person name="Calhoun S."/>
            <person name="Haridas S."/>
            <person name="Kuo A."/>
            <person name="Mondo S."/>
            <person name="Pangilinan J."/>
            <person name="Riley R."/>
            <person name="Labutti K."/>
            <person name="Andreopoulos B."/>
            <person name="Lipzen A."/>
            <person name="Chen C."/>
            <person name="Yanf M."/>
            <person name="Daum C."/>
            <person name="Ng V."/>
            <person name="Clum A."/>
            <person name="Ohm R."/>
            <person name="Martin F."/>
            <person name="Silar P."/>
            <person name="Natvig D."/>
            <person name="Lalanne C."/>
            <person name="Gautier V."/>
            <person name="Ament-Velasquez S.L."/>
            <person name="Kruys A."/>
            <person name="Hutchinson M.I."/>
            <person name="Powell A.J."/>
            <person name="Barry K."/>
            <person name="Miller A.N."/>
            <person name="Grigoriev I.V."/>
            <person name="Debuchy R."/>
            <person name="Gladieux P."/>
            <person name="Thoren M.H."/>
            <person name="Johannesson H."/>
        </authorList>
    </citation>
    <scope>NUCLEOTIDE SEQUENCE</scope>
    <source>
        <strain evidence="4">CBS 990.96</strain>
    </source>
</reference>
<dbReference type="AlphaFoldDB" id="A0AAN7BPW0"/>
<dbReference type="SUPFAM" id="SSF51735">
    <property type="entry name" value="NAD(P)-binding Rossmann-fold domains"/>
    <property type="match status" value="1"/>
</dbReference>
<evidence type="ECO:0000259" key="3">
    <source>
        <dbReference type="SMART" id="SM00829"/>
    </source>
</evidence>
<keyword evidence="5" id="KW-1185">Reference proteome</keyword>
<dbReference type="Gene3D" id="3.90.180.10">
    <property type="entry name" value="Medium-chain alcohol dehydrogenases, catalytic domain"/>
    <property type="match status" value="1"/>
</dbReference>
<accession>A0AAN7BPW0</accession>
<gene>
    <name evidence="4" type="ORF">QBC38DRAFT_455386</name>
</gene>